<protein>
    <recommendedName>
        <fullName evidence="2">Integrase catalytic domain-containing protein</fullName>
    </recommendedName>
</protein>
<dbReference type="EMBL" id="GBRD01011605">
    <property type="protein sequence ID" value="JAG54219.1"/>
    <property type="molecule type" value="Transcribed_RNA"/>
</dbReference>
<organism evidence="1">
    <name type="scientific">Lygus hesperus</name>
    <name type="common">Western plant bug</name>
    <dbReference type="NCBI Taxonomy" id="30085"/>
    <lineage>
        <taxon>Eukaryota</taxon>
        <taxon>Metazoa</taxon>
        <taxon>Ecdysozoa</taxon>
        <taxon>Arthropoda</taxon>
        <taxon>Hexapoda</taxon>
        <taxon>Insecta</taxon>
        <taxon>Pterygota</taxon>
        <taxon>Neoptera</taxon>
        <taxon>Paraneoptera</taxon>
        <taxon>Hemiptera</taxon>
        <taxon>Heteroptera</taxon>
        <taxon>Panheteroptera</taxon>
        <taxon>Cimicomorpha</taxon>
        <taxon>Miridae</taxon>
        <taxon>Mirini</taxon>
        <taxon>Lygus</taxon>
    </lineage>
</organism>
<evidence type="ECO:0000313" key="1">
    <source>
        <dbReference type="EMBL" id="JAG54219.1"/>
    </source>
</evidence>
<name>A0A0K8SM89_LYGHE</name>
<dbReference type="PANTHER" id="PTHR47331:SF1">
    <property type="entry name" value="GAG-LIKE PROTEIN"/>
    <property type="match status" value="1"/>
</dbReference>
<dbReference type="AlphaFoldDB" id="A0A0K8SM89"/>
<dbReference type="PANTHER" id="PTHR47331">
    <property type="entry name" value="PHD-TYPE DOMAIN-CONTAINING PROTEIN"/>
    <property type="match status" value="1"/>
</dbReference>
<proteinExistence type="predicted"/>
<feature type="non-terminal residue" evidence="1">
    <location>
        <position position="106"/>
    </location>
</feature>
<evidence type="ECO:0008006" key="2">
    <source>
        <dbReference type="Google" id="ProtNLM"/>
    </source>
</evidence>
<feature type="non-terminal residue" evidence="1">
    <location>
        <position position="1"/>
    </location>
</feature>
<sequence length="106" mass="11648">HDESTTSAIINSTSHLNIQWKFNPPLSPHFGGSWAAKSLIFKTVGNQPFTCWELATIFAKVECILNSRPLQPISDAPDDLEALTPGHFILGHPLNAVPEFDLTEVP</sequence>
<reference evidence="1" key="1">
    <citation type="submission" date="2014-09" db="EMBL/GenBank/DDBJ databases">
        <authorList>
            <person name="Magalhaes I.L.F."/>
            <person name="Oliveira U."/>
            <person name="Santos F.R."/>
            <person name="Vidigal T.H.D.A."/>
            <person name="Brescovit A.D."/>
            <person name="Santos A.J."/>
        </authorList>
    </citation>
    <scope>NUCLEOTIDE SEQUENCE</scope>
</reference>
<accession>A0A0K8SM89</accession>